<accession>A0A2S9QKR5</accession>
<dbReference type="OrthoDB" id="5117309at2"/>
<gene>
    <name evidence="2" type="ORF">B4915_13370</name>
</gene>
<feature type="transmembrane region" description="Helical" evidence="1">
    <location>
        <begin position="12"/>
        <end position="33"/>
    </location>
</feature>
<evidence type="ECO:0000256" key="1">
    <source>
        <dbReference type="SAM" id="Phobius"/>
    </source>
</evidence>
<organism evidence="2 3">
    <name type="scientific">Leucobacter massiliensis</name>
    <dbReference type="NCBI Taxonomy" id="1686285"/>
    <lineage>
        <taxon>Bacteria</taxon>
        <taxon>Bacillati</taxon>
        <taxon>Actinomycetota</taxon>
        <taxon>Actinomycetes</taxon>
        <taxon>Micrococcales</taxon>
        <taxon>Microbacteriaceae</taxon>
        <taxon>Leucobacter</taxon>
    </lineage>
</organism>
<reference evidence="2 3" key="1">
    <citation type="journal article" date="2017" name="New Microbes New Infect">
        <title>Genome sequence of 'Leucobacter massiliensis' sp. nov. isolated from human pharynx after travel to the 2014 Hajj.</title>
        <authorList>
            <person name="Leangapichart T."/>
            <person name="Gautret P."/>
            <person name="Nguyen T.T."/>
            <person name="Armstrong N."/>
            <person name="Rolain J.M."/>
        </authorList>
    </citation>
    <scope>NUCLEOTIDE SEQUENCE [LARGE SCALE GENOMIC DNA]</scope>
    <source>
        <strain evidence="2 3">122RC15</strain>
    </source>
</reference>
<dbReference type="EMBL" id="MWZD01000023">
    <property type="protein sequence ID" value="PRI10175.1"/>
    <property type="molecule type" value="Genomic_DNA"/>
</dbReference>
<keyword evidence="1" id="KW-0812">Transmembrane</keyword>
<dbReference type="AlphaFoldDB" id="A0A2S9QKR5"/>
<feature type="transmembrane region" description="Helical" evidence="1">
    <location>
        <begin position="109"/>
        <end position="129"/>
    </location>
</feature>
<sequence>MPSSQPILLRALRWGAIATAALIVVFAGIGWLVSQERGLLGGIIGAGIGGVLLGITVASIAFANRFIESPSYVIVFFAIVLGSWLVKFIAFIVAAVLLRDQPLLDPTVLFFGIITGVLVSVGIDVAVVAKSRIPVVTGAP</sequence>
<comment type="caution">
    <text evidence="2">The sequence shown here is derived from an EMBL/GenBank/DDBJ whole genome shotgun (WGS) entry which is preliminary data.</text>
</comment>
<feature type="transmembrane region" description="Helical" evidence="1">
    <location>
        <begin position="39"/>
        <end position="62"/>
    </location>
</feature>
<evidence type="ECO:0000313" key="3">
    <source>
        <dbReference type="Proteomes" id="UP000238650"/>
    </source>
</evidence>
<keyword evidence="1" id="KW-1133">Transmembrane helix</keyword>
<dbReference type="Proteomes" id="UP000238650">
    <property type="component" value="Unassembled WGS sequence"/>
</dbReference>
<keyword evidence="1" id="KW-0472">Membrane</keyword>
<feature type="transmembrane region" description="Helical" evidence="1">
    <location>
        <begin position="74"/>
        <end position="97"/>
    </location>
</feature>
<keyword evidence="3" id="KW-1185">Reference proteome</keyword>
<evidence type="ECO:0000313" key="2">
    <source>
        <dbReference type="EMBL" id="PRI10175.1"/>
    </source>
</evidence>
<proteinExistence type="predicted"/>
<protein>
    <submittedName>
        <fullName evidence="2">3-oxoacyl-ACP reductase</fullName>
    </submittedName>
</protein>
<name>A0A2S9QKR5_9MICO</name>